<evidence type="ECO:0000256" key="6">
    <source>
        <dbReference type="ARBA" id="ARBA00022801"/>
    </source>
</evidence>
<evidence type="ECO:0000313" key="11">
    <source>
        <dbReference type="EMBL" id="TGZ51575.1"/>
    </source>
</evidence>
<proteinExistence type="inferred from homology"/>
<dbReference type="PANTHER" id="PTHR11610">
    <property type="entry name" value="LIPASE"/>
    <property type="match status" value="1"/>
</dbReference>
<evidence type="ECO:0000256" key="2">
    <source>
        <dbReference type="ARBA" id="ARBA00004613"/>
    </source>
</evidence>
<comment type="subcellular location">
    <subcellularLocation>
        <location evidence="2">Secreted</location>
    </subcellularLocation>
</comment>
<dbReference type="EMBL" id="QBLH01001592">
    <property type="protein sequence ID" value="TGZ51575.1"/>
    <property type="molecule type" value="Genomic_DNA"/>
</dbReference>
<keyword evidence="7" id="KW-1015">Disulfide bond</keyword>
<feature type="domain" description="Lipase" evidence="10">
    <location>
        <begin position="278"/>
        <end position="345"/>
    </location>
</feature>
<dbReference type="InterPro" id="IPR013818">
    <property type="entry name" value="Lipase"/>
</dbReference>
<dbReference type="Proteomes" id="UP000310200">
    <property type="component" value="Unassembled WGS sequence"/>
</dbReference>
<dbReference type="Gene3D" id="3.40.50.1820">
    <property type="entry name" value="alpha/beta hydrolase"/>
    <property type="match status" value="3"/>
</dbReference>
<dbReference type="InterPro" id="IPR000734">
    <property type="entry name" value="TAG_lipase"/>
</dbReference>
<comment type="catalytic activity">
    <reaction evidence="1">
        <text>a 1,2-diacyl-sn-glycero-3-phosphocholine + H2O = a 2-acyl-sn-glycero-3-phosphocholine + a fatty acid + H(+)</text>
        <dbReference type="Rhea" id="RHEA:18689"/>
        <dbReference type="ChEBI" id="CHEBI:15377"/>
        <dbReference type="ChEBI" id="CHEBI:15378"/>
        <dbReference type="ChEBI" id="CHEBI:28868"/>
        <dbReference type="ChEBI" id="CHEBI:57643"/>
        <dbReference type="ChEBI" id="CHEBI:57875"/>
        <dbReference type="EC" id="3.1.1.32"/>
    </reaction>
</comment>
<evidence type="ECO:0000256" key="9">
    <source>
        <dbReference type="SAM" id="MobiDB-lite"/>
    </source>
</evidence>
<dbReference type="Pfam" id="PF00151">
    <property type="entry name" value="Lipase"/>
    <property type="match status" value="2"/>
</dbReference>
<dbReference type="GO" id="GO:0008970">
    <property type="term" value="F:phospholipase A1 activity"/>
    <property type="evidence" value="ECO:0007669"/>
    <property type="project" value="UniProtKB-EC"/>
</dbReference>
<evidence type="ECO:0000313" key="12">
    <source>
        <dbReference type="Proteomes" id="UP000310200"/>
    </source>
</evidence>
<dbReference type="InterPro" id="IPR029058">
    <property type="entry name" value="AB_hydrolase_fold"/>
</dbReference>
<accession>A0A4S2KP85</accession>
<evidence type="ECO:0000256" key="3">
    <source>
        <dbReference type="ARBA" id="ARBA00010701"/>
    </source>
</evidence>
<reference evidence="11 12" key="1">
    <citation type="journal article" date="2019" name="Philos. Trans. R. Soc. Lond., B, Biol. Sci.">
        <title>Ant behaviour and brain gene expression of defending hosts depend on the ecological success of the intruding social parasite.</title>
        <authorList>
            <person name="Kaur R."/>
            <person name="Stoldt M."/>
            <person name="Jongepier E."/>
            <person name="Feldmeyer B."/>
            <person name="Menzel F."/>
            <person name="Bornberg-Bauer E."/>
            <person name="Foitzik S."/>
        </authorList>
    </citation>
    <scope>NUCLEOTIDE SEQUENCE [LARGE SCALE GENOMIC DNA]</scope>
    <source>
        <tissue evidence="11">Whole body</tissue>
    </source>
</reference>
<evidence type="ECO:0000256" key="1">
    <source>
        <dbReference type="ARBA" id="ARBA00000111"/>
    </source>
</evidence>
<feature type="domain" description="Lipase" evidence="10">
    <location>
        <begin position="5"/>
        <end position="156"/>
    </location>
</feature>
<comment type="caution">
    <text evidence="11">The sequence shown here is derived from an EMBL/GenBank/DDBJ whole genome shotgun (WGS) entry which is preliminary data.</text>
</comment>
<dbReference type="GO" id="GO:0005615">
    <property type="term" value="C:extracellular space"/>
    <property type="evidence" value="ECO:0007669"/>
    <property type="project" value="TreeGrafter"/>
</dbReference>
<evidence type="ECO:0000259" key="10">
    <source>
        <dbReference type="Pfam" id="PF00151"/>
    </source>
</evidence>
<protein>
    <recommendedName>
        <fullName evidence="4">phospholipase A1</fullName>
        <ecNumber evidence="4">3.1.1.32</ecNumber>
    </recommendedName>
</protein>
<sequence>MRKRVPLIGQFVATMINFLVKHGMDSSHTVLVGHSLGSHIVGIAARNADSDISYVVGLDPALPGFSRAGPGSRISVGDAKYVEIIHTNGGRLGFLTAIGDVDYYPNGGKRQPGCRVDPAGACSHDLAFKYFAESINSEVLPDDIFTSLDYELFQDKVMYVYDDNENLVKLTLDDTGNDEDGDDGNIASRVSFFLYNKDNVNDPKPLYVNDEAALKNSNFDPAKPTRFITHGWTDSGKSPVCILIRDAYLGHKDYNMCIRDSPNGGERQHGCRVDPGGACSHARSYKFFAESINSEVGFHGKSCTSFHRFIKGLCKDSHASIMGGHKPLFSAHGTYYLNTNPSSPFASGPPEAIFLISKPPIRETEAASMENEPGSGGHPSKSIAPVHRIAEEMN</sequence>
<dbReference type="PANTHER" id="PTHR11610:SF150">
    <property type="entry name" value="FI01825P-RELATED"/>
    <property type="match status" value="1"/>
</dbReference>
<dbReference type="SUPFAM" id="SSF53474">
    <property type="entry name" value="alpha/beta-Hydrolases"/>
    <property type="match status" value="2"/>
</dbReference>
<dbReference type="STRING" id="300112.A0A4S2KP85"/>
<keyword evidence="12" id="KW-1185">Reference proteome</keyword>
<dbReference type="GO" id="GO:0017171">
    <property type="term" value="F:serine hydrolase activity"/>
    <property type="evidence" value="ECO:0007669"/>
    <property type="project" value="TreeGrafter"/>
</dbReference>
<dbReference type="AlphaFoldDB" id="A0A4S2KP85"/>
<comment type="similarity">
    <text evidence="3 8">Belongs to the AB hydrolase superfamily. Lipase family.</text>
</comment>
<evidence type="ECO:0000256" key="5">
    <source>
        <dbReference type="ARBA" id="ARBA00022525"/>
    </source>
</evidence>
<name>A0A4S2KP85_9HYME</name>
<gene>
    <name evidence="11" type="ORF">DBV15_11012</name>
</gene>
<keyword evidence="5" id="KW-0964">Secreted</keyword>
<feature type="region of interest" description="Disordered" evidence="9">
    <location>
        <begin position="366"/>
        <end position="394"/>
    </location>
</feature>
<dbReference type="EC" id="3.1.1.32" evidence="4"/>
<evidence type="ECO:0000256" key="7">
    <source>
        <dbReference type="ARBA" id="ARBA00023157"/>
    </source>
</evidence>
<evidence type="ECO:0000256" key="4">
    <source>
        <dbReference type="ARBA" id="ARBA00013179"/>
    </source>
</evidence>
<organism evidence="11 12">
    <name type="scientific">Temnothorax longispinosus</name>
    <dbReference type="NCBI Taxonomy" id="300112"/>
    <lineage>
        <taxon>Eukaryota</taxon>
        <taxon>Metazoa</taxon>
        <taxon>Ecdysozoa</taxon>
        <taxon>Arthropoda</taxon>
        <taxon>Hexapoda</taxon>
        <taxon>Insecta</taxon>
        <taxon>Pterygota</taxon>
        <taxon>Neoptera</taxon>
        <taxon>Endopterygota</taxon>
        <taxon>Hymenoptera</taxon>
        <taxon>Apocrita</taxon>
        <taxon>Aculeata</taxon>
        <taxon>Formicoidea</taxon>
        <taxon>Formicidae</taxon>
        <taxon>Myrmicinae</taxon>
        <taxon>Temnothorax</taxon>
    </lineage>
</organism>
<dbReference type="GO" id="GO:0016042">
    <property type="term" value="P:lipid catabolic process"/>
    <property type="evidence" value="ECO:0007669"/>
    <property type="project" value="TreeGrafter"/>
</dbReference>
<evidence type="ECO:0000256" key="8">
    <source>
        <dbReference type="RuleBase" id="RU004262"/>
    </source>
</evidence>
<keyword evidence="6" id="KW-0378">Hydrolase</keyword>